<comment type="caution">
    <text evidence="3">The sequence shown here is derived from an EMBL/GenBank/DDBJ whole genome shotgun (WGS) entry which is preliminary data.</text>
</comment>
<reference evidence="3 4" key="1">
    <citation type="journal article" date="2024" name="Ann. Entomol. Soc. Am.">
        <title>Genomic analyses of the southern and eastern yellowjacket wasps (Hymenoptera: Vespidae) reveal evolutionary signatures of social life.</title>
        <authorList>
            <person name="Catto M.A."/>
            <person name="Caine P.B."/>
            <person name="Orr S.E."/>
            <person name="Hunt B.G."/>
            <person name="Goodisman M.A.D."/>
        </authorList>
    </citation>
    <scope>NUCLEOTIDE SEQUENCE [LARGE SCALE GENOMIC DNA]</scope>
    <source>
        <strain evidence="3">233</strain>
        <tissue evidence="3">Head and thorax</tissue>
    </source>
</reference>
<keyword evidence="2" id="KW-0472">Membrane</keyword>
<keyword evidence="2" id="KW-1133">Transmembrane helix</keyword>
<keyword evidence="4" id="KW-1185">Reference proteome</keyword>
<evidence type="ECO:0000313" key="3">
    <source>
        <dbReference type="EMBL" id="KAL2729266.1"/>
    </source>
</evidence>
<name>A0ABD2B952_VESSQ</name>
<dbReference type="AlphaFoldDB" id="A0ABD2B952"/>
<evidence type="ECO:0000256" key="1">
    <source>
        <dbReference type="SAM" id="MobiDB-lite"/>
    </source>
</evidence>
<organism evidence="3 4">
    <name type="scientific">Vespula squamosa</name>
    <name type="common">Southern yellow jacket</name>
    <name type="synonym">Wasp</name>
    <dbReference type="NCBI Taxonomy" id="30214"/>
    <lineage>
        <taxon>Eukaryota</taxon>
        <taxon>Metazoa</taxon>
        <taxon>Ecdysozoa</taxon>
        <taxon>Arthropoda</taxon>
        <taxon>Hexapoda</taxon>
        <taxon>Insecta</taxon>
        <taxon>Pterygota</taxon>
        <taxon>Neoptera</taxon>
        <taxon>Endopterygota</taxon>
        <taxon>Hymenoptera</taxon>
        <taxon>Apocrita</taxon>
        <taxon>Aculeata</taxon>
        <taxon>Vespoidea</taxon>
        <taxon>Vespidae</taxon>
        <taxon>Vespinae</taxon>
        <taxon>Vespula</taxon>
    </lineage>
</organism>
<sequence length="164" mass="17869">MINHFTREFSPQIDDEKLRLLLHRDKCSKKIEIIATNTGIRKNVEKLNRSSNNDNSNTSIRSNNNSNNNSNSHSSSSSSNISSSSNSSKATKDIHIETVRGPVDTAVAAVTVAAVAAVATAVAVAIFLDTLRKLVGLTVTLFRTTIYESHYTNETGQFDVSDRA</sequence>
<feature type="region of interest" description="Disordered" evidence="1">
    <location>
        <begin position="44"/>
        <end position="89"/>
    </location>
</feature>
<feature type="transmembrane region" description="Helical" evidence="2">
    <location>
        <begin position="106"/>
        <end position="128"/>
    </location>
</feature>
<feature type="compositionally biased region" description="Low complexity" evidence="1">
    <location>
        <begin position="49"/>
        <end position="88"/>
    </location>
</feature>
<evidence type="ECO:0000256" key="2">
    <source>
        <dbReference type="SAM" id="Phobius"/>
    </source>
</evidence>
<dbReference type="Proteomes" id="UP001607302">
    <property type="component" value="Unassembled WGS sequence"/>
</dbReference>
<protein>
    <submittedName>
        <fullName evidence="3">Uncharacterized protein</fullName>
    </submittedName>
</protein>
<accession>A0ABD2B952</accession>
<gene>
    <name evidence="3" type="ORF">V1478_006055</name>
</gene>
<proteinExistence type="predicted"/>
<evidence type="ECO:0000313" key="4">
    <source>
        <dbReference type="Proteomes" id="UP001607302"/>
    </source>
</evidence>
<keyword evidence="2" id="KW-0812">Transmembrane</keyword>
<dbReference type="EMBL" id="JAUDFV010000131">
    <property type="protein sequence ID" value="KAL2729266.1"/>
    <property type="molecule type" value="Genomic_DNA"/>
</dbReference>